<name>A0ABZ1IM37_9PSEU</name>
<dbReference type="InterPro" id="IPR019922">
    <property type="entry name" value="Lucif-like_OxRdatse_MSMEG_4141"/>
</dbReference>
<dbReference type="EMBL" id="CP142149">
    <property type="protein sequence ID" value="WSE35244.1"/>
    <property type="molecule type" value="Genomic_DNA"/>
</dbReference>
<keyword evidence="3" id="KW-1185">Reference proteome</keyword>
<organism evidence="2 3">
    <name type="scientific">Amycolatopsis rhabdoformis</name>
    <dbReference type="NCBI Taxonomy" id="1448059"/>
    <lineage>
        <taxon>Bacteria</taxon>
        <taxon>Bacillati</taxon>
        <taxon>Actinomycetota</taxon>
        <taxon>Actinomycetes</taxon>
        <taxon>Pseudonocardiales</taxon>
        <taxon>Pseudonocardiaceae</taxon>
        <taxon>Amycolatopsis</taxon>
    </lineage>
</organism>
<dbReference type="NCBIfam" id="TIGR03620">
    <property type="entry name" value="F420_MSMEG_4141"/>
    <property type="match status" value="1"/>
</dbReference>
<feature type="domain" description="Luciferase-like" evidence="1">
    <location>
        <begin position="1"/>
        <end position="93"/>
    </location>
</feature>
<evidence type="ECO:0000259" key="1">
    <source>
        <dbReference type="Pfam" id="PF00296"/>
    </source>
</evidence>
<dbReference type="InterPro" id="IPR036661">
    <property type="entry name" value="Luciferase-like_sf"/>
</dbReference>
<dbReference type="Pfam" id="PF00296">
    <property type="entry name" value="Bac_luciferase"/>
    <property type="match status" value="1"/>
</dbReference>
<accession>A0ABZ1IM37</accession>
<dbReference type="Proteomes" id="UP001330812">
    <property type="component" value="Chromosome"/>
</dbReference>
<protein>
    <submittedName>
        <fullName evidence="2">TIGR03620 family F420-dependent LLM class oxidoreductase</fullName>
    </submittedName>
</protein>
<proteinExistence type="predicted"/>
<evidence type="ECO:0000313" key="2">
    <source>
        <dbReference type="EMBL" id="WSE35244.1"/>
    </source>
</evidence>
<sequence length="210" mass="21808">MERLGFPTLWAAGASTDLAGLTELLEATSTLVIGTSIVNIRAGEPTVAAAAYHALADRFPGRFWLGLGAGHPEHTPAFAKPLAAMNTYLDALDEAGVPVEGRALAALGPKMLALAATRTGGAVPYLVPPAHSSPARTALGPSALLAPAMKVVLDTDSARARATVRPRIENPTLRLVNYTTNLRRFGFTDADLSGGGSDRLIDALVAAELF</sequence>
<dbReference type="SUPFAM" id="SSF51679">
    <property type="entry name" value="Bacterial luciferase-like"/>
    <property type="match status" value="1"/>
</dbReference>
<dbReference type="InterPro" id="IPR011251">
    <property type="entry name" value="Luciferase-like_dom"/>
</dbReference>
<evidence type="ECO:0000313" key="3">
    <source>
        <dbReference type="Proteomes" id="UP001330812"/>
    </source>
</evidence>
<gene>
    <name evidence="2" type="ORF">VSH64_29125</name>
</gene>
<reference evidence="2 3" key="1">
    <citation type="journal article" date="2015" name="Int. J. Syst. Evol. Microbiol.">
        <title>Amycolatopsis rhabdoformis sp. nov., an actinomycete isolated from a tropical forest soil.</title>
        <authorList>
            <person name="Souza W.R."/>
            <person name="Silva R.E."/>
            <person name="Goodfellow M."/>
            <person name="Busarakam K."/>
            <person name="Figueiro F.S."/>
            <person name="Ferreira D."/>
            <person name="Rodrigues-Filho E."/>
            <person name="Moraes L.A.B."/>
            <person name="Zucchi T.D."/>
        </authorList>
    </citation>
    <scope>NUCLEOTIDE SEQUENCE [LARGE SCALE GENOMIC DNA]</scope>
    <source>
        <strain evidence="2 3">NCIMB 14900</strain>
    </source>
</reference>
<dbReference type="RefSeq" id="WP_326838048.1">
    <property type="nucleotide sequence ID" value="NZ_CP142149.1"/>
</dbReference>
<dbReference type="Gene3D" id="3.20.20.30">
    <property type="entry name" value="Luciferase-like domain"/>
    <property type="match status" value="1"/>
</dbReference>